<evidence type="ECO:0000313" key="2">
    <source>
        <dbReference type="EMBL" id="SVA74181.1"/>
    </source>
</evidence>
<feature type="compositionally biased region" description="Basic and acidic residues" evidence="1">
    <location>
        <begin position="8"/>
        <end position="17"/>
    </location>
</feature>
<organism evidence="2">
    <name type="scientific">marine metagenome</name>
    <dbReference type="NCBI Taxonomy" id="408172"/>
    <lineage>
        <taxon>unclassified sequences</taxon>
        <taxon>metagenomes</taxon>
        <taxon>ecological metagenomes</taxon>
    </lineage>
</organism>
<name>A0A381YC62_9ZZZZ</name>
<evidence type="ECO:0000256" key="1">
    <source>
        <dbReference type="SAM" id="MobiDB-lite"/>
    </source>
</evidence>
<sequence>MAVEASSDEAHVAHDPGQDPSIEDELTEYIRATDPVSEVMRARTTQLLEVVLFQPE</sequence>
<proteinExistence type="predicted"/>
<accession>A0A381YC62</accession>
<protein>
    <submittedName>
        <fullName evidence="2">Uncharacterized protein</fullName>
    </submittedName>
</protein>
<dbReference type="AlphaFoldDB" id="A0A381YC62"/>
<dbReference type="EMBL" id="UINC01017797">
    <property type="protein sequence ID" value="SVA74181.1"/>
    <property type="molecule type" value="Genomic_DNA"/>
</dbReference>
<gene>
    <name evidence="2" type="ORF">METZ01_LOCUS127035</name>
</gene>
<reference evidence="2" key="1">
    <citation type="submission" date="2018-05" db="EMBL/GenBank/DDBJ databases">
        <authorList>
            <person name="Lanie J.A."/>
            <person name="Ng W.-L."/>
            <person name="Kazmierczak K.M."/>
            <person name="Andrzejewski T.M."/>
            <person name="Davidsen T.M."/>
            <person name="Wayne K.J."/>
            <person name="Tettelin H."/>
            <person name="Glass J.I."/>
            <person name="Rusch D."/>
            <person name="Podicherti R."/>
            <person name="Tsui H.-C.T."/>
            <person name="Winkler M.E."/>
        </authorList>
    </citation>
    <scope>NUCLEOTIDE SEQUENCE</scope>
</reference>
<feature type="region of interest" description="Disordered" evidence="1">
    <location>
        <begin position="1"/>
        <end position="23"/>
    </location>
</feature>